<dbReference type="PIRSF" id="PIRSF011484">
    <property type="entry name" value="YaeQ"/>
    <property type="match status" value="1"/>
</dbReference>
<dbReference type="SMART" id="SM01322">
    <property type="entry name" value="YaeQ"/>
    <property type="match status" value="1"/>
</dbReference>
<dbReference type="PANTHER" id="PTHR38784:SF1">
    <property type="entry name" value="SUCROSE PHOSPHORYLASE"/>
    <property type="match status" value="1"/>
</dbReference>
<name>A0A7Y6TXI3_9BURK</name>
<keyword evidence="2" id="KW-1185">Reference proteome</keyword>
<dbReference type="RefSeq" id="WP_176070029.1">
    <property type="nucleotide sequence ID" value="NZ_JABWMJ010000007.1"/>
</dbReference>
<accession>A0A7Y6TXI3</accession>
<proteinExistence type="predicted"/>
<dbReference type="EMBL" id="JABWMJ010000007">
    <property type="protein sequence ID" value="NUZ07174.1"/>
    <property type="molecule type" value="Genomic_DNA"/>
</dbReference>
<dbReference type="SUPFAM" id="SSF52980">
    <property type="entry name" value="Restriction endonuclease-like"/>
    <property type="match status" value="1"/>
</dbReference>
<sequence length="184" mass="20697">MAIKATIFKANLQIADMDRHVYRDHAVTLARHPSETDERMMVRLVVLALNLPADAEAGTLEIAKGMWDPDEPELWHRDLTGRILHWIEVGQPDERRLLKASGRADRVSVYSYSASPQLWWDPIAGRVARARNVEVWHIDPAASSALAALAERSMQLQVNIEGGSAWVTSADRTVEVSPRRLESR</sequence>
<dbReference type="Pfam" id="PF07152">
    <property type="entry name" value="YaeQ"/>
    <property type="match status" value="1"/>
</dbReference>
<reference evidence="1 2" key="1">
    <citation type="submission" date="2020-06" db="EMBL/GenBank/DDBJ databases">
        <title>Schlegella sp. ID0723 isolated from air conditioner.</title>
        <authorList>
            <person name="Kim D.Y."/>
            <person name="Kim D.-U."/>
        </authorList>
    </citation>
    <scope>NUCLEOTIDE SEQUENCE [LARGE SCALE GENOMIC DNA]</scope>
    <source>
        <strain evidence="1 2">ID0723</strain>
    </source>
</reference>
<protein>
    <submittedName>
        <fullName evidence="1">YaeQ family protein</fullName>
    </submittedName>
</protein>
<organism evidence="1 2">
    <name type="scientific">Piscinibacter koreensis</name>
    <dbReference type="NCBI Taxonomy" id="2742824"/>
    <lineage>
        <taxon>Bacteria</taxon>
        <taxon>Pseudomonadati</taxon>
        <taxon>Pseudomonadota</taxon>
        <taxon>Betaproteobacteria</taxon>
        <taxon>Burkholderiales</taxon>
        <taxon>Sphaerotilaceae</taxon>
        <taxon>Piscinibacter</taxon>
    </lineage>
</organism>
<dbReference type="Proteomes" id="UP000529637">
    <property type="component" value="Unassembled WGS sequence"/>
</dbReference>
<dbReference type="Gene3D" id="3.10.640.10">
    <property type="entry name" value="Restriction endonuclease-like alpha-beta roll domain"/>
    <property type="match status" value="1"/>
</dbReference>
<dbReference type="AlphaFoldDB" id="A0A7Y6TXI3"/>
<dbReference type="InterPro" id="IPR011335">
    <property type="entry name" value="Restrct_endonuc-II-like"/>
</dbReference>
<comment type="caution">
    <text evidence="1">The sequence shown here is derived from an EMBL/GenBank/DDBJ whole genome shotgun (WGS) entry which is preliminary data.</text>
</comment>
<dbReference type="InterPro" id="IPR009822">
    <property type="entry name" value="YaeQ"/>
</dbReference>
<gene>
    <name evidence="1" type="ORF">HQN59_15530</name>
</gene>
<evidence type="ECO:0000313" key="1">
    <source>
        <dbReference type="EMBL" id="NUZ07174.1"/>
    </source>
</evidence>
<dbReference type="InterPro" id="IPR038590">
    <property type="entry name" value="YaeQ_sf"/>
</dbReference>
<evidence type="ECO:0000313" key="2">
    <source>
        <dbReference type="Proteomes" id="UP000529637"/>
    </source>
</evidence>
<dbReference type="PANTHER" id="PTHR38784">
    <property type="entry name" value="SUCROSE PHOSPHORYLASE"/>
    <property type="match status" value="1"/>
</dbReference>